<sequence>MRFLFTFCTASLVALFTVTALRAQDVPFHKGVNLTNWFQAESARQVQFTRYTRQDFEQIQRLGCDVIRLPINLHYMTSGAPDYTVDPLFYTFLDQVVDWSEELNLHLILDNHTFDPAANTDPNVGAVLKKVWTQVAAHYQDSEAHLYYEVLNEPHGIADATWNMIQQEVVATIRTVDTTHTIIVGPAEWNSFHNLDEMPVYEDDNLIYTFHFYDPFLFTHQGATWGSPSMVDLTGMPFPYDADRMPPLPASLRGTWVEGAYGNYAQDATVAQVKSLLDLVVQFRTERQVPVFCGEFGVYIPNSPPADRVLWYDTVRSYLEAQGIAWTIWDYHGGFGLFEPGGNDLFDHDLNVPLLEALGLTVPPQTPYEAQPDTVGFMIYSDYLGSSIVASNYSEGPIDYYTAEQPNYGAYSLSWTGALQYNAIGFDFSPNKDLSQLVEEGYALDFLFRSTDPDVKVDLRFLDTKTDDPNDHPWRMNLTLDTSRAAADLRWHHVRIPLSQFTEQGAWDNNQWYNPDGKFDWAAIDRFEIVSEQGALGDAKLWFDQVQINNQDTTQVLDTTALVTSVRQLAGNLPLRFYPNPAQDHLTLVSTQPGLQAVELRDPLGRLVWRTSFHDRAEIDLSRWTPGVYFLHVQHENGQYQTGRIVKR</sequence>
<keyword evidence="1 5" id="KW-0732">Signal</keyword>
<dbReference type="SUPFAM" id="SSF51445">
    <property type="entry name" value="(Trans)glycosidases"/>
    <property type="match status" value="1"/>
</dbReference>
<feature type="domain" description="Secretion system C-terminal sorting" evidence="7">
    <location>
        <begin position="578"/>
        <end position="641"/>
    </location>
</feature>
<dbReference type="Gene3D" id="3.20.20.80">
    <property type="entry name" value="Glycosidases"/>
    <property type="match status" value="1"/>
</dbReference>
<dbReference type="GO" id="GO:0008422">
    <property type="term" value="F:beta-glucosidase activity"/>
    <property type="evidence" value="ECO:0007669"/>
    <property type="project" value="TreeGrafter"/>
</dbReference>
<name>A0A1G9LS29_9BACT</name>
<dbReference type="STRING" id="1075417.SAMN05421823_107150"/>
<evidence type="ECO:0000256" key="4">
    <source>
        <dbReference type="RuleBase" id="RU361153"/>
    </source>
</evidence>
<dbReference type="InterPro" id="IPR008979">
    <property type="entry name" value="Galactose-bd-like_sf"/>
</dbReference>
<dbReference type="SUPFAM" id="SSF49785">
    <property type="entry name" value="Galactose-binding domain-like"/>
    <property type="match status" value="1"/>
</dbReference>
<dbReference type="InterPro" id="IPR026444">
    <property type="entry name" value="Secre_tail"/>
</dbReference>
<dbReference type="NCBIfam" id="TIGR04183">
    <property type="entry name" value="Por_Secre_tail"/>
    <property type="match status" value="1"/>
</dbReference>
<dbReference type="Gene3D" id="2.60.120.430">
    <property type="entry name" value="Galactose-binding lectin"/>
    <property type="match status" value="1"/>
</dbReference>
<protein>
    <submittedName>
        <fullName evidence="8">Endoglucanase</fullName>
    </submittedName>
</protein>
<keyword evidence="3 4" id="KW-0326">Glycosidase</keyword>
<evidence type="ECO:0000256" key="1">
    <source>
        <dbReference type="ARBA" id="ARBA00022729"/>
    </source>
</evidence>
<evidence type="ECO:0000256" key="2">
    <source>
        <dbReference type="ARBA" id="ARBA00022801"/>
    </source>
</evidence>
<dbReference type="PANTHER" id="PTHR31297:SF17">
    <property type="entry name" value="ENDOGLUCANASE"/>
    <property type="match status" value="1"/>
</dbReference>
<dbReference type="AlphaFoldDB" id="A0A1G9LS29"/>
<accession>A0A1G9LS29</accession>
<evidence type="ECO:0000313" key="8">
    <source>
        <dbReference type="EMBL" id="SDL64780.1"/>
    </source>
</evidence>
<dbReference type="RefSeq" id="WP_089684478.1">
    <property type="nucleotide sequence ID" value="NZ_FNFO01000007.1"/>
</dbReference>
<dbReference type="InterPro" id="IPR018087">
    <property type="entry name" value="Glyco_hydro_5_CS"/>
</dbReference>
<organism evidence="8 9">
    <name type="scientific">Catalinimonas alkaloidigena</name>
    <dbReference type="NCBI Taxonomy" id="1075417"/>
    <lineage>
        <taxon>Bacteria</taxon>
        <taxon>Pseudomonadati</taxon>
        <taxon>Bacteroidota</taxon>
        <taxon>Cytophagia</taxon>
        <taxon>Cytophagales</taxon>
        <taxon>Catalimonadaceae</taxon>
        <taxon>Catalinimonas</taxon>
    </lineage>
</organism>
<dbReference type="PROSITE" id="PS00659">
    <property type="entry name" value="GLYCOSYL_HYDROL_F5"/>
    <property type="match status" value="1"/>
</dbReference>
<evidence type="ECO:0000256" key="5">
    <source>
        <dbReference type="SAM" id="SignalP"/>
    </source>
</evidence>
<dbReference type="GO" id="GO:0009251">
    <property type="term" value="P:glucan catabolic process"/>
    <property type="evidence" value="ECO:0007669"/>
    <property type="project" value="TreeGrafter"/>
</dbReference>
<keyword evidence="9" id="KW-1185">Reference proteome</keyword>
<dbReference type="Proteomes" id="UP000198510">
    <property type="component" value="Unassembled WGS sequence"/>
</dbReference>
<evidence type="ECO:0000259" key="6">
    <source>
        <dbReference type="Pfam" id="PF00150"/>
    </source>
</evidence>
<evidence type="ECO:0000259" key="7">
    <source>
        <dbReference type="Pfam" id="PF18962"/>
    </source>
</evidence>
<feature type="signal peptide" evidence="5">
    <location>
        <begin position="1"/>
        <end position="23"/>
    </location>
</feature>
<dbReference type="GO" id="GO:0005576">
    <property type="term" value="C:extracellular region"/>
    <property type="evidence" value="ECO:0007669"/>
    <property type="project" value="TreeGrafter"/>
</dbReference>
<comment type="similarity">
    <text evidence="4">Belongs to the glycosyl hydrolase 5 (cellulase A) family.</text>
</comment>
<gene>
    <name evidence="8" type="ORF">SAMN05421823_107150</name>
</gene>
<dbReference type="PANTHER" id="PTHR31297">
    <property type="entry name" value="GLUCAN ENDO-1,6-BETA-GLUCOSIDASE B"/>
    <property type="match status" value="1"/>
</dbReference>
<proteinExistence type="inferred from homology"/>
<dbReference type="GO" id="GO:0009986">
    <property type="term" value="C:cell surface"/>
    <property type="evidence" value="ECO:0007669"/>
    <property type="project" value="TreeGrafter"/>
</dbReference>
<feature type="chain" id="PRO_5011461382" evidence="5">
    <location>
        <begin position="24"/>
        <end position="648"/>
    </location>
</feature>
<dbReference type="InterPro" id="IPR001547">
    <property type="entry name" value="Glyco_hydro_5"/>
</dbReference>
<dbReference type="Pfam" id="PF00150">
    <property type="entry name" value="Cellulase"/>
    <property type="match status" value="1"/>
</dbReference>
<dbReference type="InterPro" id="IPR017853">
    <property type="entry name" value="GH"/>
</dbReference>
<dbReference type="OrthoDB" id="9800955at2"/>
<dbReference type="EMBL" id="FNFO01000007">
    <property type="protein sequence ID" value="SDL64780.1"/>
    <property type="molecule type" value="Genomic_DNA"/>
</dbReference>
<evidence type="ECO:0000313" key="9">
    <source>
        <dbReference type="Proteomes" id="UP000198510"/>
    </source>
</evidence>
<feature type="domain" description="Glycoside hydrolase family 5" evidence="6">
    <location>
        <begin position="48"/>
        <end position="332"/>
    </location>
</feature>
<dbReference type="Pfam" id="PF18962">
    <property type="entry name" value="Por_Secre_tail"/>
    <property type="match status" value="1"/>
</dbReference>
<evidence type="ECO:0000256" key="3">
    <source>
        <dbReference type="ARBA" id="ARBA00023295"/>
    </source>
</evidence>
<dbReference type="InterPro" id="IPR050386">
    <property type="entry name" value="Glycosyl_hydrolase_5"/>
</dbReference>
<reference evidence="8 9" key="1">
    <citation type="submission" date="2016-10" db="EMBL/GenBank/DDBJ databases">
        <authorList>
            <person name="de Groot N.N."/>
        </authorList>
    </citation>
    <scope>NUCLEOTIDE SEQUENCE [LARGE SCALE GENOMIC DNA]</scope>
    <source>
        <strain evidence="8 9">DSM 25186</strain>
    </source>
</reference>
<keyword evidence="2 4" id="KW-0378">Hydrolase</keyword>